<dbReference type="InterPro" id="IPR011701">
    <property type="entry name" value="MFS"/>
</dbReference>
<feature type="transmembrane region" description="Helical" evidence="5">
    <location>
        <begin position="213"/>
        <end position="233"/>
    </location>
</feature>
<organism evidence="7 8">
    <name type="scientific">Mesorhizobium sanjuanii</name>
    <dbReference type="NCBI Taxonomy" id="2037900"/>
    <lineage>
        <taxon>Bacteria</taxon>
        <taxon>Pseudomonadati</taxon>
        <taxon>Pseudomonadota</taxon>
        <taxon>Alphaproteobacteria</taxon>
        <taxon>Hyphomicrobiales</taxon>
        <taxon>Phyllobacteriaceae</taxon>
        <taxon>Mesorhizobium</taxon>
    </lineage>
</organism>
<evidence type="ECO:0000256" key="2">
    <source>
        <dbReference type="ARBA" id="ARBA00022692"/>
    </source>
</evidence>
<dbReference type="Pfam" id="PF07690">
    <property type="entry name" value="MFS_1"/>
    <property type="match status" value="1"/>
</dbReference>
<dbReference type="PANTHER" id="PTHR23508:SF10">
    <property type="entry name" value="CARBOXYLIC ACID TRANSPORTER PROTEIN HOMOLOG"/>
    <property type="match status" value="1"/>
</dbReference>
<evidence type="ECO:0000259" key="6">
    <source>
        <dbReference type="PROSITE" id="PS50850"/>
    </source>
</evidence>
<evidence type="ECO:0000313" key="8">
    <source>
        <dbReference type="Proteomes" id="UP000219182"/>
    </source>
</evidence>
<dbReference type="InterPro" id="IPR020846">
    <property type="entry name" value="MFS_dom"/>
</dbReference>
<dbReference type="InterPro" id="IPR005829">
    <property type="entry name" value="Sugar_transporter_CS"/>
</dbReference>
<feature type="transmembrane region" description="Helical" evidence="5">
    <location>
        <begin position="45"/>
        <end position="64"/>
    </location>
</feature>
<keyword evidence="4 5" id="KW-0472">Membrane</keyword>
<dbReference type="CDD" id="cd17316">
    <property type="entry name" value="MFS_SV2_like"/>
    <property type="match status" value="1"/>
</dbReference>
<comment type="subcellular location">
    <subcellularLocation>
        <location evidence="1">Membrane</location>
        <topology evidence="1">Multi-pass membrane protein</topology>
    </subcellularLocation>
</comment>
<dbReference type="InterPro" id="IPR036259">
    <property type="entry name" value="MFS_trans_sf"/>
</dbReference>
<dbReference type="Gene3D" id="1.20.1250.20">
    <property type="entry name" value="MFS general substrate transporter like domains"/>
    <property type="match status" value="2"/>
</dbReference>
<dbReference type="GO" id="GO:0005886">
    <property type="term" value="C:plasma membrane"/>
    <property type="evidence" value="ECO:0007669"/>
    <property type="project" value="TreeGrafter"/>
</dbReference>
<dbReference type="SUPFAM" id="SSF103473">
    <property type="entry name" value="MFS general substrate transporter"/>
    <property type="match status" value="1"/>
</dbReference>
<accession>A0A2A6FHL2</accession>
<gene>
    <name evidence="7" type="ORF">CN311_08895</name>
</gene>
<name>A0A2A6FHL2_9HYPH</name>
<dbReference type="PROSITE" id="PS50850">
    <property type="entry name" value="MFS"/>
    <property type="match status" value="1"/>
</dbReference>
<protein>
    <submittedName>
        <fullName evidence="7">MFS transporter</fullName>
    </submittedName>
</protein>
<keyword evidence="8" id="KW-1185">Reference proteome</keyword>
<feature type="transmembrane region" description="Helical" evidence="5">
    <location>
        <begin position="281"/>
        <end position="299"/>
    </location>
</feature>
<feature type="transmembrane region" description="Helical" evidence="5">
    <location>
        <begin position="12"/>
        <end position="33"/>
    </location>
</feature>
<dbReference type="GO" id="GO:0046943">
    <property type="term" value="F:carboxylic acid transmembrane transporter activity"/>
    <property type="evidence" value="ECO:0007669"/>
    <property type="project" value="TreeGrafter"/>
</dbReference>
<feature type="transmembrane region" description="Helical" evidence="5">
    <location>
        <begin position="161"/>
        <end position="185"/>
    </location>
</feature>
<feature type="transmembrane region" description="Helical" evidence="5">
    <location>
        <begin position="134"/>
        <end position="155"/>
    </location>
</feature>
<proteinExistence type="predicted"/>
<feature type="domain" description="Major facilitator superfamily (MFS) profile" evidence="6">
    <location>
        <begin position="10"/>
        <end position="397"/>
    </location>
</feature>
<evidence type="ECO:0000256" key="3">
    <source>
        <dbReference type="ARBA" id="ARBA00022989"/>
    </source>
</evidence>
<dbReference type="PROSITE" id="PS00217">
    <property type="entry name" value="SUGAR_TRANSPORT_2"/>
    <property type="match status" value="1"/>
</dbReference>
<feature type="transmembrane region" description="Helical" evidence="5">
    <location>
        <begin position="253"/>
        <end position="274"/>
    </location>
</feature>
<dbReference type="Proteomes" id="UP000219182">
    <property type="component" value="Unassembled WGS sequence"/>
</dbReference>
<feature type="transmembrane region" description="Helical" evidence="5">
    <location>
        <begin position="305"/>
        <end position="327"/>
    </location>
</feature>
<dbReference type="PANTHER" id="PTHR23508">
    <property type="entry name" value="CARBOXYLIC ACID TRANSPORTER PROTEIN HOMOLOG"/>
    <property type="match status" value="1"/>
</dbReference>
<dbReference type="EMBL" id="NWQG01000046">
    <property type="protein sequence ID" value="PDQ21430.1"/>
    <property type="molecule type" value="Genomic_DNA"/>
</dbReference>
<evidence type="ECO:0000256" key="1">
    <source>
        <dbReference type="ARBA" id="ARBA00004141"/>
    </source>
</evidence>
<evidence type="ECO:0000313" key="7">
    <source>
        <dbReference type="EMBL" id="PDQ21430.1"/>
    </source>
</evidence>
<dbReference type="AlphaFoldDB" id="A0A2A6FHL2"/>
<feature type="transmembrane region" description="Helical" evidence="5">
    <location>
        <begin position="371"/>
        <end position="392"/>
    </location>
</feature>
<comment type="caution">
    <text evidence="7">The sequence shown here is derived from an EMBL/GenBank/DDBJ whole genome shotgun (WGS) entry which is preliminary data.</text>
</comment>
<dbReference type="RefSeq" id="WP_097572951.1">
    <property type="nucleotide sequence ID" value="NZ_NWQG01000046.1"/>
</dbReference>
<feature type="transmembrane region" description="Helical" evidence="5">
    <location>
        <begin position="76"/>
        <end position="93"/>
    </location>
</feature>
<keyword evidence="2 5" id="KW-0812">Transmembrane</keyword>
<sequence length="405" mass="43320">MNLNSQQKKTVLASFLGWTLDAFDFFLLTFLLTDIASEFHTDVPAVSKALFLTLATRFIGAFFFGMLADKYGRKPILMLNIVSYSVIGALAAFSPSLGIFLALRALFGIAMGGEWGLGSSLAMESIPPSARGMVSGILQCGYPAGYLLAAVAYGLLYQHTIAGYTIGWRAMFLLSFVPALIVLFIRSHVPESPAFVDAQKAARPGLLETLQKHWGVALYAVVLMMFFNFFSHGTQDLYPTFLKKQHGFDPDTVSWITIVANIGAIVGGLAFGAISEKIGRVNAITIACLIALPSIPLWAYSTTPFMLAIGAFVMQVAVQGAWGVIPVHLNELSPGAVRATLPGFIYQAGNLAASYGGPYQAGIAESPGSSYGYALALFAGVVAVCIIVVIRFSPERRGQVMTVLG</sequence>
<keyword evidence="3 5" id="KW-1133">Transmembrane helix</keyword>
<evidence type="ECO:0000256" key="5">
    <source>
        <dbReference type="SAM" id="Phobius"/>
    </source>
</evidence>
<reference evidence="7 8" key="1">
    <citation type="submission" date="2017-09" db="EMBL/GenBank/DDBJ databases">
        <title>Mesorhizobum sanjuanii sp. nov. isolated from nodules of Lotus tenuis in saline-alkaline lowlands of Flooding Pampa.</title>
        <authorList>
            <person name="Sannazzaro A.I."/>
            <person name="Torres Tejerizo G.A."/>
            <person name="Fontana F."/>
            <person name="Cumpa Velazquez L.M."/>
            <person name="Hansen L."/>
            <person name="Pistorio M."/>
            <person name="Estrella M.J."/>
        </authorList>
    </citation>
    <scope>NUCLEOTIDE SEQUENCE [LARGE SCALE GENOMIC DNA]</scope>
    <source>
        <strain evidence="7 8">BSA136</strain>
    </source>
</reference>
<evidence type="ECO:0000256" key="4">
    <source>
        <dbReference type="ARBA" id="ARBA00023136"/>
    </source>
</evidence>